<dbReference type="InParanoid" id="A0A084QLL7"/>
<accession>A0A084QLL7</accession>
<feature type="compositionally biased region" description="Basic and acidic residues" evidence="1">
    <location>
        <begin position="135"/>
        <end position="148"/>
    </location>
</feature>
<feature type="compositionally biased region" description="Pro residues" evidence="1">
    <location>
        <begin position="42"/>
        <end position="57"/>
    </location>
</feature>
<feature type="compositionally biased region" description="Basic residues" evidence="1">
    <location>
        <begin position="109"/>
        <end position="118"/>
    </location>
</feature>
<keyword evidence="3" id="KW-1185">Reference proteome</keyword>
<dbReference type="OrthoDB" id="10576062at2759"/>
<dbReference type="EMBL" id="KL660651">
    <property type="protein sequence ID" value="KFA64852.1"/>
    <property type="molecule type" value="Genomic_DNA"/>
</dbReference>
<evidence type="ECO:0000313" key="2">
    <source>
        <dbReference type="EMBL" id="KFA64852.1"/>
    </source>
</evidence>
<dbReference type="AlphaFoldDB" id="A0A084QLL7"/>
<organism evidence="2 3">
    <name type="scientific">Stachybotrys chlorohalonatus (strain IBT 40285)</name>
    <dbReference type="NCBI Taxonomy" id="1283841"/>
    <lineage>
        <taxon>Eukaryota</taxon>
        <taxon>Fungi</taxon>
        <taxon>Dikarya</taxon>
        <taxon>Ascomycota</taxon>
        <taxon>Pezizomycotina</taxon>
        <taxon>Sordariomycetes</taxon>
        <taxon>Hypocreomycetidae</taxon>
        <taxon>Hypocreales</taxon>
        <taxon>Stachybotryaceae</taxon>
        <taxon>Stachybotrys</taxon>
    </lineage>
</organism>
<protein>
    <submittedName>
        <fullName evidence="2">Uncharacterized protein</fullName>
    </submittedName>
</protein>
<reference evidence="2 3" key="1">
    <citation type="journal article" date="2014" name="BMC Genomics">
        <title>Comparative genome sequencing reveals chemotype-specific gene clusters in the toxigenic black mold Stachybotrys.</title>
        <authorList>
            <person name="Semeiks J."/>
            <person name="Borek D."/>
            <person name="Otwinowski Z."/>
            <person name="Grishin N.V."/>
        </authorList>
    </citation>
    <scope>NUCLEOTIDE SEQUENCE [LARGE SCALE GENOMIC DNA]</scope>
    <source>
        <strain evidence="2 3">IBT 40285</strain>
    </source>
</reference>
<gene>
    <name evidence="2" type="ORF">S40285_09044</name>
</gene>
<sequence>MGADGTHIPTSTITTVTTTTILIPHPLRQNNLNDLPLSLQAPPHPPTPRRALGPPPAHHLHLDLDPAQRPDPREPGRQHADDPLLGPAAGQRHPQAPERPGQCVAHAPPRLHARRRAQVPRPQVDTHVPDAAPLPREELLGERRVRRR</sequence>
<dbReference type="Proteomes" id="UP000028524">
    <property type="component" value="Unassembled WGS sequence"/>
</dbReference>
<evidence type="ECO:0000313" key="3">
    <source>
        <dbReference type="Proteomes" id="UP000028524"/>
    </source>
</evidence>
<feature type="compositionally biased region" description="Basic and acidic residues" evidence="1">
    <location>
        <begin position="60"/>
        <end position="82"/>
    </location>
</feature>
<name>A0A084QLL7_STAC4</name>
<dbReference type="HOGENOM" id="CLU_1759985_0_0_1"/>
<feature type="region of interest" description="Disordered" evidence="1">
    <location>
        <begin position="33"/>
        <end position="148"/>
    </location>
</feature>
<proteinExistence type="predicted"/>
<evidence type="ECO:0000256" key="1">
    <source>
        <dbReference type="SAM" id="MobiDB-lite"/>
    </source>
</evidence>